<dbReference type="Proteomes" id="UP001519287">
    <property type="component" value="Unassembled WGS sequence"/>
</dbReference>
<proteinExistence type="predicted"/>
<dbReference type="InterPro" id="IPR036237">
    <property type="entry name" value="Xyl_isomerase-like_sf"/>
</dbReference>
<accession>A0ABS4J842</accession>
<dbReference type="EMBL" id="JAGGLB010000029">
    <property type="protein sequence ID" value="MBP1994919.1"/>
    <property type="molecule type" value="Genomic_DNA"/>
</dbReference>
<protein>
    <submittedName>
        <fullName evidence="2">Sugar phosphate isomerase/epimerase</fullName>
    </submittedName>
</protein>
<keyword evidence="2" id="KW-0413">Isomerase</keyword>
<evidence type="ECO:0000313" key="3">
    <source>
        <dbReference type="Proteomes" id="UP001519287"/>
    </source>
</evidence>
<name>A0ABS4J842_9BACL</name>
<comment type="caution">
    <text evidence="2">The sequence shown here is derived from an EMBL/GenBank/DDBJ whole genome shotgun (WGS) entry which is preliminary data.</text>
</comment>
<dbReference type="GO" id="GO:0016853">
    <property type="term" value="F:isomerase activity"/>
    <property type="evidence" value="ECO:0007669"/>
    <property type="project" value="UniProtKB-KW"/>
</dbReference>
<evidence type="ECO:0000313" key="2">
    <source>
        <dbReference type="EMBL" id="MBP1994919.1"/>
    </source>
</evidence>
<dbReference type="InterPro" id="IPR013022">
    <property type="entry name" value="Xyl_isomerase-like_TIM-brl"/>
</dbReference>
<dbReference type="Gene3D" id="3.20.20.150">
    <property type="entry name" value="Divalent-metal-dependent TIM barrel enzymes"/>
    <property type="match status" value="1"/>
</dbReference>
<gene>
    <name evidence="2" type="ORF">J2Z66_006560</name>
</gene>
<reference evidence="2 3" key="1">
    <citation type="submission" date="2021-03" db="EMBL/GenBank/DDBJ databases">
        <title>Genomic Encyclopedia of Type Strains, Phase IV (KMG-IV): sequencing the most valuable type-strain genomes for metagenomic binning, comparative biology and taxonomic classification.</title>
        <authorList>
            <person name="Goeker M."/>
        </authorList>
    </citation>
    <scope>NUCLEOTIDE SEQUENCE [LARGE SCALE GENOMIC DNA]</scope>
    <source>
        <strain evidence="2 3">DSM 26048</strain>
    </source>
</reference>
<sequence length="143" mass="15563">MGIAVSLKPHTGNTATARHLLQTLEQIGSSSIKASYDPGNVHYYEVISSELDFPIIAAQTISLIAKDHRLHRESANPDFPIPGEGDVNFAALFSTWQRSGMSGSVVVERIDGDIPSPIDPEQIDERITKARINLQSLLKEAGL</sequence>
<dbReference type="SUPFAM" id="SSF51658">
    <property type="entry name" value="Xylose isomerase-like"/>
    <property type="match status" value="1"/>
</dbReference>
<keyword evidence="3" id="KW-1185">Reference proteome</keyword>
<dbReference type="Pfam" id="PF01261">
    <property type="entry name" value="AP_endonuc_2"/>
    <property type="match status" value="1"/>
</dbReference>
<organism evidence="2 3">
    <name type="scientific">Paenibacillus eucommiae</name>
    <dbReference type="NCBI Taxonomy" id="1355755"/>
    <lineage>
        <taxon>Bacteria</taxon>
        <taxon>Bacillati</taxon>
        <taxon>Bacillota</taxon>
        <taxon>Bacilli</taxon>
        <taxon>Bacillales</taxon>
        <taxon>Paenibacillaceae</taxon>
        <taxon>Paenibacillus</taxon>
    </lineage>
</organism>
<evidence type="ECO:0000259" key="1">
    <source>
        <dbReference type="Pfam" id="PF01261"/>
    </source>
</evidence>
<feature type="domain" description="Xylose isomerase-like TIM barrel" evidence="1">
    <location>
        <begin position="3"/>
        <end position="119"/>
    </location>
</feature>